<dbReference type="GeneID" id="39583019"/>
<gene>
    <name evidence="1" type="ORF">SODALDRAFT_363213</name>
</gene>
<dbReference type="Proteomes" id="UP000272025">
    <property type="component" value="Unassembled WGS sequence"/>
</dbReference>
<proteinExistence type="predicted"/>
<evidence type="ECO:0000313" key="1">
    <source>
        <dbReference type="EMBL" id="ROT35390.1"/>
    </source>
</evidence>
<evidence type="ECO:0000313" key="2">
    <source>
        <dbReference type="Proteomes" id="UP000272025"/>
    </source>
</evidence>
<reference evidence="1 2" key="1">
    <citation type="journal article" date="2018" name="Mol. Ecol.">
        <title>The obligate alkalophilic soda-lake fungus Sodiomyces alkalinus has shifted to a protein diet.</title>
        <authorList>
            <person name="Grum-Grzhimaylo A.A."/>
            <person name="Falkoski D.L."/>
            <person name="van den Heuvel J."/>
            <person name="Valero-Jimenez C.A."/>
            <person name="Min B."/>
            <person name="Choi I.G."/>
            <person name="Lipzen A."/>
            <person name="Daum C.G."/>
            <person name="Aanen D.K."/>
            <person name="Tsang A."/>
            <person name="Henrissat B."/>
            <person name="Bilanenko E.N."/>
            <person name="de Vries R.P."/>
            <person name="van Kan J.A.L."/>
            <person name="Grigoriev I.V."/>
            <person name="Debets A.J.M."/>
        </authorList>
    </citation>
    <scope>NUCLEOTIDE SEQUENCE [LARGE SCALE GENOMIC DNA]</scope>
    <source>
        <strain evidence="1 2">F11</strain>
    </source>
</reference>
<accession>A0A3N2PLV3</accession>
<dbReference type="AlphaFoldDB" id="A0A3N2PLV3"/>
<sequence length="236" mass="26437">MGPGKTARFPINAAMTYLMPCIGSTATNRNPTKPAQLILRTTGRVAILPSIPFQYLHLTLHFGTRLVPSYRLEVLIIVHVHPTRDTYCGFHLKSPSKGMCNAQRHPSMLLHPMSVLQRAASNISPLPAHAMPKFLHPNIKDLEGTRRGNEEKKKPYPHKHAYARGFSTRQKKTLPEMMQQLCKRIPSAPLLPSISFILARNVVLLCHTPLVAVLSRPLKSKEPSAWVFMVNLAHDP</sequence>
<organism evidence="1 2">
    <name type="scientific">Sodiomyces alkalinus (strain CBS 110278 / VKM F-3762 / F11)</name>
    <name type="common">Alkaliphilic filamentous fungus</name>
    <dbReference type="NCBI Taxonomy" id="1314773"/>
    <lineage>
        <taxon>Eukaryota</taxon>
        <taxon>Fungi</taxon>
        <taxon>Dikarya</taxon>
        <taxon>Ascomycota</taxon>
        <taxon>Pezizomycotina</taxon>
        <taxon>Sordariomycetes</taxon>
        <taxon>Hypocreomycetidae</taxon>
        <taxon>Glomerellales</taxon>
        <taxon>Plectosphaerellaceae</taxon>
        <taxon>Sodiomyces</taxon>
    </lineage>
</organism>
<protein>
    <submittedName>
        <fullName evidence="1">Uncharacterized protein</fullName>
    </submittedName>
</protein>
<keyword evidence="2" id="KW-1185">Reference proteome</keyword>
<dbReference type="RefSeq" id="XP_028463196.1">
    <property type="nucleotide sequence ID" value="XM_028614541.1"/>
</dbReference>
<name>A0A3N2PLV3_SODAK</name>
<dbReference type="EMBL" id="ML119061">
    <property type="protein sequence ID" value="ROT35390.1"/>
    <property type="molecule type" value="Genomic_DNA"/>
</dbReference>